<organism evidence="4 5">
    <name type="scientific">Mesorhabditis belari</name>
    <dbReference type="NCBI Taxonomy" id="2138241"/>
    <lineage>
        <taxon>Eukaryota</taxon>
        <taxon>Metazoa</taxon>
        <taxon>Ecdysozoa</taxon>
        <taxon>Nematoda</taxon>
        <taxon>Chromadorea</taxon>
        <taxon>Rhabditida</taxon>
        <taxon>Rhabditina</taxon>
        <taxon>Rhabditomorpha</taxon>
        <taxon>Rhabditoidea</taxon>
        <taxon>Rhabditidae</taxon>
        <taxon>Mesorhabditinae</taxon>
        <taxon>Mesorhabditis</taxon>
    </lineage>
</organism>
<evidence type="ECO:0000256" key="1">
    <source>
        <dbReference type="SAM" id="MobiDB-lite"/>
    </source>
</evidence>
<feature type="transmembrane region" description="Helical" evidence="2">
    <location>
        <begin position="400"/>
        <end position="422"/>
    </location>
</feature>
<evidence type="ECO:0000313" key="5">
    <source>
        <dbReference type="WBParaSite" id="MBELARI_LOCUS19138"/>
    </source>
</evidence>
<dbReference type="AlphaFoldDB" id="A0AAF3EY69"/>
<keyword evidence="2" id="KW-0472">Membrane</keyword>
<keyword evidence="4" id="KW-1185">Reference proteome</keyword>
<keyword evidence="3" id="KW-0732">Signal</keyword>
<feature type="region of interest" description="Disordered" evidence="1">
    <location>
        <begin position="430"/>
        <end position="458"/>
    </location>
</feature>
<sequence>MTMILRRNAFLWVSILWLLGCAQNLNADESVGQTKPITMNPTILRLLEKVNSTFIRPFIGNGTLIEIVEGYLPDSVGSIPSFRSTDSANQAAAVAASPFLNTLTNFLPSLRKLPGLNRGQFRGASGVSANSELNAAVDQFTAPLVRTATKNGQLSPVDLEQLLNSIPNLLVNLPGFGKEFDINELDPKFIKSLLSGQGILGLPRETTDPFVKLFTDRMVDAAQSALEGRSTPEKEKYLPRLDKIPEDMIGTVLGGGNLPGLSAEQTRIVKEYYMEKGFAPKHQANEPEVNVFKQMRELLPPDYNISRLSREVMQMVMNGDMPEIQMLPADVQVYLKDNFERVLEVFSKIKGNASIDGLIKKMPNFERPALRTFDPYDLNGVNHELRLKEADEEKARKVRLYSAIVLGGVAIVTIIVLAFLYVHAKNRIPNHTSCHPGSPPSKKDNILLSSTKIHPHVQ</sequence>
<feature type="chain" id="PRO_5041977356" evidence="3">
    <location>
        <begin position="28"/>
        <end position="458"/>
    </location>
</feature>
<keyword evidence="2" id="KW-0812">Transmembrane</keyword>
<feature type="signal peptide" evidence="3">
    <location>
        <begin position="1"/>
        <end position="27"/>
    </location>
</feature>
<name>A0AAF3EY69_9BILA</name>
<protein>
    <submittedName>
        <fullName evidence="5">Uncharacterized protein</fullName>
    </submittedName>
</protein>
<evidence type="ECO:0000256" key="2">
    <source>
        <dbReference type="SAM" id="Phobius"/>
    </source>
</evidence>
<dbReference type="WBParaSite" id="MBELARI_LOCUS19138">
    <property type="protein sequence ID" value="MBELARI_LOCUS19138"/>
    <property type="gene ID" value="MBELARI_LOCUS19138"/>
</dbReference>
<accession>A0AAF3EY69</accession>
<reference evidence="5" key="1">
    <citation type="submission" date="2024-02" db="UniProtKB">
        <authorList>
            <consortium name="WormBaseParasite"/>
        </authorList>
    </citation>
    <scope>IDENTIFICATION</scope>
</reference>
<dbReference type="Proteomes" id="UP000887575">
    <property type="component" value="Unassembled WGS sequence"/>
</dbReference>
<proteinExistence type="predicted"/>
<keyword evidence="2" id="KW-1133">Transmembrane helix</keyword>
<evidence type="ECO:0000256" key="3">
    <source>
        <dbReference type="SAM" id="SignalP"/>
    </source>
</evidence>
<dbReference type="PROSITE" id="PS51257">
    <property type="entry name" value="PROKAR_LIPOPROTEIN"/>
    <property type="match status" value="1"/>
</dbReference>
<evidence type="ECO:0000313" key="4">
    <source>
        <dbReference type="Proteomes" id="UP000887575"/>
    </source>
</evidence>